<evidence type="ECO:0000256" key="2">
    <source>
        <dbReference type="ARBA" id="ARBA00023125"/>
    </source>
</evidence>
<sequence>MSDLALSLADQRIIAALQCDPRVSLERLASVLDLGVRPAGRRLNTLLDSGDLRIIARTPPPTRTALMLRIHILSGKLDQLGRALARREDIPYIDASIGGDELAAVLIAESDVAGQLVARQLPASGAITAVAAHPILHVFSEARNWRLDVLSSAERRAFTPPETYPHPPTAEDLSARDAAIIAALGAQPRASAAQIAARIDAPESTVRRRLTALRASGQVQFETVVNPARVGLPIDVNFWMRVSPRHLDTVGRTLAQHPAVHGTLAIAGAFSLNVAAWFASLEHLYQFTTEVLAELPIESAEPVVVGAAIKRPGVPV</sequence>
<keyword evidence="3" id="KW-0804">Transcription</keyword>
<keyword evidence="1" id="KW-0805">Transcription regulation</keyword>
<dbReference type="GO" id="GO:0043565">
    <property type="term" value="F:sequence-specific DNA binding"/>
    <property type="evidence" value="ECO:0007669"/>
    <property type="project" value="InterPro"/>
</dbReference>
<dbReference type="GO" id="GO:0043200">
    <property type="term" value="P:response to amino acid"/>
    <property type="evidence" value="ECO:0007669"/>
    <property type="project" value="TreeGrafter"/>
</dbReference>
<dbReference type="SMART" id="SM00344">
    <property type="entry name" value="HTH_ASNC"/>
    <property type="match status" value="1"/>
</dbReference>
<dbReference type="EMBL" id="RCUY01000009">
    <property type="protein sequence ID" value="RLP82295.1"/>
    <property type="molecule type" value="Genomic_DNA"/>
</dbReference>
<proteinExistence type="predicted"/>
<dbReference type="Gene3D" id="1.10.10.10">
    <property type="entry name" value="Winged helix-like DNA-binding domain superfamily/Winged helix DNA-binding domain"/>
    <property type="match status" value="2"/>
</dbReference>
<dbReference type="Proteomes" id="UP000269438">
    <property type="component" value="Unassembled WGS sequence"/>
</dbReference>
<keyword evidence="2" id="KW-0238">DNA-binding</keyword>
<dbReference type="InterPro" id="IPR005471">
    <property type="entry name" value="Tscrpt_reg_IclR_N"/>
</dbReference>
<feature type="domain" description="HTH asnC-type" evidence="4">
    <location>
        <begin position="173"/>
        <end position="233"/>
    </location>
</feature>
<dbReference type="OrthoDB" id="4050641at2"/>
<keyword evidence="6" id="KW-1185">Reference proteome</keyword>
<dbReference type="GO" id="GO:0006355">
    <property type="term" value="P:regulation of DNA-templated transcription"/>
    <property type="evidence" value="ECO:0007669"/>
    <property type="project" value="InterPro"/>
</dbReference>
<gene>
    <name evidence="5" type="ORF">D9V34_10925</name>
</gene>
<dbReference type="InterPro" id="IPR036388">
    <property type="entry name" value="WH-like_DNA-bd_sf"/>
</dbReference>
<name>A0A3L7AQQ1_9MICO</name>
<organism evidence="5 6">
    <name type="scientific">Mycetocola lacteus</name>
    <dbReference type="NCBI Taxonomy" id="76637"/>
    <lineage>
        <taxon>Bacteria</taxon>
        <taxon>Bacillati</taxon>
        <taxon>Actinomycetota</taxon>
        <taxon>Actinomycetes</taxon>
        <taxon>Micrococcales</taxon>
        <taxon>Microbacteriaceae</taxon>
        <taxon>Mycetocola</taxon>
    </lineage>
</organism>
<evidence type="ECO:0000256" key="3">
    <source>
        <dbReference type="ARBA" id="ARBA00023163"/>
    </source>
</evidence>
<comment type="caution">
    <text evidence="5">The sequence shown here is derived from an EMBL/GenBank/DDBJ whole genome shotgun (WGS) entry which is preliminary data.</text>
</comment>
<dbReference type="InterPro" id="IPR011008">
    <property type="entry name" value="Dimeric_a/b-barrel"/>
</dbReference>
<evidence type="ECO:0000259" key="4">
    <source>
        <dbReference type="PROSITE" id="PS50956"/>
    </source>
</evidence>
<protein>
    <submittedName>
        <fullName evidence="5">Winged helix-turn-helix transcriptional regulator</fullName>
    </submittedName>
</protein>
<dbReference type="PANTHER" id="PTHR30154:SF34">
    <property type="entry name" value="TRANSCRIPTIONAL REGULATOR AZLB"/>
    <property type="match status" value="1"/>
</dbReference>
<dbReference type="PANTHER" id="PTHR30154">
    <property type="entry name" value="LEUCINE-RESPONSIVE REGULATORY PROTEIN"/>
    <property type="match status" value="1"/>
</dbReference>
<dbReference type="SUPFAM" id="SSF54909">
    <property type="entry name" value="Dimeric alpha+beta barrel"/>
    <property type="match status" value="1"/>
</dbReference>
<dbReference type="InterPro" id="IPR019888">
    <property type="entry name" value="Tscrpt_reg_AsnC-like"/>
</dbReference>
<dbReference type="PROSITE" id="PS50956">
    <property type="entry name" value="HTH_ASNC_2"/>
    <property type="match status" value="1"/>
</dbReference>
<accession>A0A3L7AQQ1</accession>
<dbReference type="InterPro" id="IPR000485">
    <property type="entry name" value="AsnC-type_HTH_dom"/>
</dbReference>
<dbReference type="SUPFAM" id="SSF46785">
    <property type="entry name" value="Winged helix' DNA-binding domain"/>
    <property type="match status" value="2"/>
</dbReference>
<dbReference type="InterPro" id="IPR019887">
    <property type="entry name" value="Tscrpt_reg_AsnC/Lrp_C"/>
</dbReference>
<evidence type="ECO:0000313" key="5">
    <source>
        <dbReference type="EMBL" id="RLP82295.1"/>
    </source>
</evidence>
<dbReference type="RefSeq" id="WP_121688828.1">
    <property type="nucleotide sequence ID" value="NZ_RCUY01000009.1"/>
</dbReference>
<dbReference type="Pfam" id="PF09339">
    <property type="entry name" value="HTH_IclR"/>
    <property type="match status" value="1"/>
</dbReference>
<dbReference type="Pfam" id="PF01037">
    <property type="entry name" value="AsnC_trans_reg"/>
    <property type="match status" value="1"/>
</dbReference>
<dbReference type="AlphaFoldDB" id="A0A3L7AQQ1"/>
<evidence type="ECO:0000313" key="6">
    <source>
        <dbReference type="Proteomes" id="UP000269438"/>
    </source>
</evidence>
<reference evidence="5 6" key="1">
    <citation type="submission" date="2018-10" db="EMBL/GenBank/DDBJ databases">
        <authorList>
            <person name="Li J."/>
        </authorList>
    </citation>
    <scope>NUCLEOTIDE SEQUENCE [LARGE SCALE GENOMIC DNA]</scope>
    <source>
        <strain evidence="5 6">JCM 11654</strain>
    </source>
</reference>
<dbReference type="Gene3D" id="3.30.70.920">
    <property type="match status" value="1"/>
</dbReference>
<dbReference type="GO" id="GO:0005829">
    <property type="term" value="C:cytosol"/>
    <property type="evidence" value="ECO:0007669"/>
    <property type="project" value="TreeGrafter"/>
</dbReference>
<dbReference type="InterPro" id="IPR036390">
    <property type="entry name" value="WH_DNA-bd_sf"/>
</dbReference>
<evidence type="ECO:0000256" key="1">
    <source>
        <dbReference type="ARBA" id="ARBA00023015"/>
    </source>
</evidence>